<keyword evidence="1" id="KW-1133">Transmembrane helix</keyword>
<evidence type="ECO:0000313" key="3">
    <source>
        <dbReference type="EMBL" id="MFD1512531.1"/>
    </source>
</evidence>
<dbReference type="Pfam" id="PF26413">
    <property type="entry name" value="DUF8108"/>
    <property type="match status" value="1"/>
</dbReference>
<name>A0ABD6AS75_9EURY</name>
<feature type="transmembrane region" description="Helical" evidence="1">
    <location>
        <begin position="116"/>
        <end position="135"/>
    </location>
</feature>
<sequence length="228" mass="23774">MTRDHGYDEKFCKSCGDTIKIKAEICPSCGVRNGTSASSSDPTAFCTSCGEEVNAAAELCPNCGVRQSGNQRSGINISDMNIDVDSQPIIMIVQLLAGGFFLLAGIGAFADAGESGVIVSIITGTLLIGIGVVLIPQFRQRLQSEHSVFTFGETASVDETTVQSSSSPCTSCNGPVAPGLRRQYKKEKVFLGVTLKTIDSGENVYCQSCANAEVSPTTIPAAVGEASS</sequence>
<accession>A0ABD6AS75</accession>
<dbReference type="AlphaFoldDB" id="A0ABD6AS75"/>
<evidence type="ECO:0000259" key="2">
    <source>
        <dbReference type="Pfam" id="PF26413"/>
    </source>
</evidence>
<gene>
    <name evidence="3" type="ORF">ACFSBT_04455</name>
</gene>
<keyword evidence="1" id="KW-0812">Transmembrane</keyword>
<organism evidence="3 4">
    <name type="scientific">Halomarina rubra</name>
    <dbReference type="NCBI Taxonomy" id="2071873"/>
    <lineage>
        <taxon>Archaea</taxon>
        <taxon>Methanobacteriati</taxon>
        <taxon>Methanobacteriota</taxon>
        <taxon>Stenosarchaea group</taxon>
        <taxon>Halobacteria</taxon>
        <taxon>Halobacteriales</taxon>
        <taxon>Natronomonadaceae</taxon>
        <taxon>Halomarina</taxon>
    </lineage>
</organism>
<keyword evidence="1" id="KW-0472">Membrane</keyword>
<protein>
    <submittedName>
        <fullName evidence="3">Zinc ribbon domain-containing protein</fullName>
    </submittedName>
</protein>
<feature type="transmembrane region" description="Helical" evidence="1">
    <location>
        <begin position="89"/>
        <end position="110"/>
    </location>
</feature>
<dbReference type="RefSeq" id="WP_250872507.1">
    <property type="nucleotide sequence ID" value="NZ_JALXFV010000002.1"/>
</dbReference>
<dbReference type="Proteomes" id="UP001597187">
    <property type="component" value="Unassembled WGS sequence"/>
</dbReference>
<evidence type="ECO:0000313" key="4">
    <source>
        <dbReference type="Proteomes" id="UP001597187"/>
    </source>
</evidence>
<feature type="domain" description="DUF8108" evidence="2">
    <location>
        <begin position="144"/>
        <end position="211"/>
    </location>
</feature>
<evidence type="ECO:0000256" key="1">
    <source>
        <dbReference type="SAM" id="Phobius"/>
    </source>
</evidence>
<reference evidence="3 4" key="1">
    <citation type="journal article" date="2019" name="Int. J. Syst. Evol. Microbiol.">
        <title>The Global Catalogue of Microorganisms (GCM) 10K type strain sequencing project: providing services to taxonomists for standard genome sequencing and annotation.</title>
        <authorList>
            <consortium name="The Broad Institute Genomics Platform"/>
            <consortium name="The Broad Institute Genome Sequencing Center for Infectious Disease"/>
            <person name="Wu L."/>
            <person name="Ma J."/>
        </authorList>
    </citation>
    <scope>NUCLEOTIDE SEQUENCE [LARGE SCALE GENOMIC DNA]</scope>
    <source>
        <strain evidence="3 4">CGMCC 1.12563</strain>
    </source>
</reference>
<keyword evidence="4" id="KW-1185">Reference proteome</keyword>
<comment type="caution">
    <text evidence="3">The sequence shown here is derived from an EMBL/GenBank/DDBJ whole genome shotgun (WGS) entry which is preliminary data.</text>
</comment>
<dbReference type="InterPro" id="IPR058421">
    <property type="entry name" value="DUF8108_C"/>
</dbReference>
<dbReference type="EMBL" id="JBHUDC010000002">
    <property type="protein sequence ID" value="MFD1512531.1"/>
    <property type="molecule type" value="Genomic_DNA"/>
</dbReference>
<proteinExistence type="predicted"/>